<evidence type="ECO:0000313" key="1">
    <source>
        <dbReference type="EMBL" id="KAL1403251.1"/>
    </source>
</evidence>
<keyword evidence="2" id="KW-1185">Reference proteome</keyword>
<evidence type="ECO:0000313" key="2">
    <source>
        <dbReference type="Proteomes" id="UP001562425"/>
    </source>
</evidence>
<reference evidence="1 2" key="1">
    <citation type="submission" date="2024-05" db="EMBL/GenBank/DDBJ databases">
        <title>Culex pipiens pipiens assembly and annotation.</title>
        <authorList>
            <person name="Alout H."/>
            <person name="Durand T."/>
        </authorList>
    </citation>
    <scope>NUCLEOTIDE SEQUENCE [LARGE SCALE GENOMIC DNA]</scope>
    <source>
        <strain evidence="1">HA-2024</strain>
        <tissue evidence="1">Whole body</tissue>
    </source>
</reference>
<accession>A0ABD1DU34</accession>
<dbReference type="Proteomes" id="UP001562425">
    <property type="component" value="Unassembled WGS sequence"/>
</dbReference>
<dbReference type="EMBL" id="JBEHCU010001838">
    <property type="protein sequence ID" value="KAL1403251.1"/>
    <property type="molecule type" value="Genomic_DNA"/>
</dbReference>
<proteinExistence type="predicted"/>
<comment type="caution">
    <text evidence="1">The sequence shown here is derived from an EMBL/GenBank/DDBJ whole genome shotgun (WGS) entry which is preliminary data.</text>
</comment>
<feature type="non-terminal residue" evidence="1">
    <location>
        <position position="1"/>
    </location>
</feature>
<gene>
    <name evidence="1" type="ORF">pipiens_000912</name>
</gene>
<dbReference type="AlphaFoldDB" id="A0ABD1DU34"/>
<organism evidence="1 2">
    <name type="scientific">Culex pipiens pipiens</name>
    <name type="common">Northern house mosquito</name>
    <dbReference type="NCBI Taxonomy" id="38569"/>
    <lineage>
        <taxon>Eukaryota</taxon>
        <taxon>Metazoa</taxon>
        <taxon>Ecdysozoa</taxon>
        <taxon>Arthropoda</taxon>
        <taxon>Hexapoda</taxon>
        <taxon>Insecta</taxon>
        <taxon>Pterygota</taxon>
        <taxon>Neoptera</taxon>
        <taxon>Endopterygota</taxon>
        <taxon>Diptera</taxon>
        <taxon>Nematocera</taxon>
        <taxon>Culicoidea</taxon>
        <taxon>Culicidae</taxon>
        <taxon>Culicinae</taxon>
        <taxon>Culicini</taxon>
        <taxon>Culex</taxon>
        <taxon>Culex</taxon>
    </lineage>
</organism>
<protein>
    <submittedName>
        <fullName evidence="1">Uncharacterized protein</fullName>
    </submittedName>
</protein>
<sequence length="275" mass="29740">ATYADDADLGKRFRSAPGHVRPATFRVVKAVRRSGHVGQPTSAYPPLVISTADTTTVNKLSRSEVAELFRVPRRGSTGGRGIVGEDPPPGVRRTEQAKRFYAATDVWGVSSVETLTAQTTFASIPVLTDSVDVDQSIEILKATVLRGHKKWCDGGTATEYYLPPDHTTEASTFGQHKGPIFAPKCNKWGNYILFAGVNKTSFSATRLPATQLPLGAGAERGLAADPVVYQLQHRSVHSRGQANQVVPGTHERSQRHLVGSASKSWTRANIWRGGN</sequence>
<feature type="non-terminal residue" evidence="1">
    <location>
        <position position="275"/>
    </location>
</feature>
<name>A0ABD1DU34_CULPP</name>